<comment type="catalytic activity">
    <reaction evidence="5">
        <text>[pyruvate, water dikinase] + ADP = [pyruvate, water dikinase]-phosphate + AMP + H(+)</text>
        <dbReference type="Rhea" id="RHEA:46020"/>
        <dbReference type="Rhea" id="RHEA-COMP:11425"/>
        <dbReference type="Rhea" id="RHEA-COMP:11426"/>
        <dbReference type="ChEBI" id="CHEBI:15378"/>
        <dbReference type="ChEBI" id="CHEBI:43176"/>
        <dbReference type="ChEBI" id="CHEBI:68546"/>
        <dbReference type="ChEBI" id="CHEBI:456215"/>
        <dbReference type="ChEBI" id="CHEBI:456216"/>
        <dbReference type="EC" id="2.7.11.33"/>
    </reaction>
</comment>
<dbReference type="Proteomes" id="UP000637267">
    <property type="component" value="Unassembled WGS sequence"/>
</dbReference>
<evidence type="ECO:0000256" key="5">
    <source>
        <dbReference type="HAMAP-Rule" id="MF_01062"/>
    </source>
</evidence>
<evidence type="ECO:0000313" key="6">
    <source>
        <dbReference type="EMBL" id="GGP18718.1"/>
    </source>
</evidence>
<proteinExistence type="inferred from homology"/>
<comment type="catalytic activity">
    <reaction evidence="5">
        <text>[pyruvate, water dikinase]-phosphate + phosphate + H(+) = [pyruvate, water dikinase] + diphosphate</text>
        <dbReference type="Rhea" id="RHEA:48580"/>
        <dbReference type="Rhea" id="RHEA-COMP:11425"/>
        <dbReference type="Rhea" id="RHEA-COMP:11426"/>
        <dbReference type="ChEBI" id="CHEBI:15378"/>
        <dbReference type="ChEBI" id="CHEBI:33019"/>
        <dbReference type="ChEBI" id="CHEBI:43176"/>
        <dbReference type="ChEBI" id="CHEBI:43474"/>
        <dbReference type="ChEBI" id="CHEBI:68546"/>
        <dbReference type="EC" id="2.7.4.28"/>
    </reaction>
</comment>
<keyword evidence="1 5" id="KW-0723">Serine/threonine-protein kinase</keyword>
<gene>
    <name evidence="6" type="ORF">GCM10010970_06600</name>
</gene>
<reference evidence="7" key="1">
    <citation type="journal article" date="2019" name="Int. J. Syst. Evol. Microbiol.">
        <title>The Global Catalogue of Microorganisms (GCM) 10K type strain sequencing project: providing services to taxonomists for standard genome sequencing and annotation.</title>
        <authorList>
            <consortium name="The Broad Institute Genomics Platform"/>
            <consortium name="The Broad Institute Genome Sequencing Center for Infectious Disease"/>
            <person name="Wu L."/>
            <person name="Ma J."/>
        </authorList>
    </citation>
    <scope>NUCLEOTIDE SEQUENCE [LARGE SCALE GENOMIC DNA]</scope>
    <source>
        <strain evidence="7">CGMCC 1.8859</strain>
    </source>
</reference>
<dbReference type="PANTHER" id="PTHR31756:SF3">
    <property type="entry name" value="PYRUVATE, PHOSPHATE DIKINASE REGULATORY PROTEIN 1, CHLOROPLASTIC"/>
    <property type="match status" value="1"/>
</dbReference>
<dbReference type="HAMAP" id="MF_01062">
    <property type="entry name" value="PSRP"/>
    <property type="match status" value="1"/>
</dbReference>
<dbReference type="EC" id="2.7.11.33" evidence="5"/>
<comment type="caution">
    <text evidence="6">The sequence shown here is derived from an EMBL/GenBank/DDBJ whole genome shotgun (WGS) entry which is preliminary data.</text>
</comment>
<evidence type="ECO:0000256" key="1">
    <source>
        <dbReference type="ARBA" id="ARBA00022527"/>
    </source>
</evidence>
<dbReference type="EMBL" id="BMLX01000001">
    <property type="protein sequence ID" value="GGP18718.1"/>
    <property type="molecule type" value="Genomic_DNA"/>
</dbReference>
<name>A0ABQ2P5G1_9NEIS</name>
<dbReference type="InterPro" id="IPR005177">
    <property type="entry name" value="Kinase-pyrophosphorylase"/>
</dbReference>
<evidence type="ECO:0000256" key="3">
    <source>
        <dbReference type="ARBA" id="ARBA00022741"/>
    </source>
</evidence>
<keyword evidence="7" id="KW-1185">Reference proteome</keyword>
<dbReference type="EC" id="2.7.4.28" evidence="5"/>
<comment type="function">
    <text evidence="5">Bifunctional serine/threonine kinase and phosphorylase involved in the regulation of the phosphoenolpyruvate synthase (PEPS) by catalyzing its phosphorylation/dephosphorylation.</text>
</comment>
<dbReference type="InterPro" id="IPR026530">
    <property type="entry name" value="PSRP"/>
</dbReference>
<feature type="binding site" evidence="5">
    <location>
        <begin position="156"/>
        <end position="163"/>
    </location>
    <ligand>
        <name>ADP</name>
        <dbReference type="ChEBI" id="CHEBI:456216"/>
    </ligand>
</feature>
<keyword evidence="3 5" id="KW-0547">Nucleotide-binding</keyword>
<dbReference type="NCBIfam" id="NF003742">
    <property type="entry name" value="PRK05339.1"/>
    <property type="match status" value="1"/>
</dbReference>
<keyword evidence="4 5" id="KW-0418">Kinase</keyword>
<comment type="similarity">
    <text evidence="5">Belongs to the pyruvate, phosphate/water dikinase regulatory protein family. PSRP subfamily.</text>
</comment>
<accession>A0ABQ2P5G1</accession>
<evidence type="ECO:0000313" key="7">
    <source>
        <dbReference type="Proteomes" id="UP000637267"/>
    </source>
</evidence>
<evidence type="ECO:0000256" key="2">
    <source>
        <dbReference type="ARBA" id="ARBA00022679"/>
    </source>
</evidence>
<keyword evidence="2 5" id="KW-0808">Transferase</keyword>
<evidence type="ECO:0000256" key="4">
    <source>
        <dbReference type="ARBA" id="ARBA00022777"/>
    </source>
</evidence>
<organism evidence="6 7">
    <name type="scientific">Silvimonas iriomotensis</name>
    <dbReference type="NCBI Taxonomy" id="449662"/>
    <lineage>
        <taxon>Bacteria</taxon>
        <taxon>Pseudomonadati</taxon>
        <taxon>Pseudomonadota</taxon>
        <taxon>Betaproteobacteria</taxon>
        <taxon>Neisseriales</taxon>
        <taxon>Chitinibacteraceae</taxon>
        <taxon>Silvimonas</taxon>
    </lineage>
</organism>
<protein>
    <recommendedName>
        <fullName evidence="5">Putative phosphoenolpyruvate synthase regulatory protein</fullName>
        <shortName evidence="5">PEP synthase regulatory protein</shortName>
        <shortName evidence="5">PSRP</shortName>
        <ecNumber evidence="5">2.7.11.33</ecNumber>
        <ecNumber evidence="5">2.7.4.28</ecNumber>
    </recommendedName>
    <alternativeName>
        <fullName evidence="5">Pyruvate, water dikinase regulatory protein</fullName>
    </alternativeName>
</protein>
<sequence>MGSFMIRTAFFVSGRTAITAEMLGHSLITQFDDVSFRRIVLPFIDTEEKALQAVAQIKAQAEADQCRPVVFSTFISENLRQLFVMEEALTLDFFETFIGPLEKELERQSSHTAGKVHAITNFEEYKDRIDAVNFATTHDDGGMAKNLQDADVILVGVSRAGKTPTCLYLALQYGIKAANYPFTPEDFADHRLPKPLHPFRNKLIGITIEPARLSQIRQSRKPDSQYAQLSTCEQEVALAESLMQHENIPFLNTTRLSIEELSTTIMVKAGLKRRCY</sequence>
<dbReference type="PANTHER" id="PTHR31756">
    <property type="entry name" value="PYRUVATE, PHOSPHATE DIKINASE REGULATORY PROTEIN 1, CHLOROPLASTIC"/>
    <property type="match status" value="1"/>
</dbReference>
<dbReference type="Pfam" id="PF03618">
    <property type="entry name" value="Kinase-PPPase"/>
    <property type="match status" value="1"/>
</dbReference>